<feature type="binding site" evidence="12">
    <location>
        <position position="228"/>
    </location>
    <ligand>
        <name>K(+)</name>
        <dbReference type="ChEBI" id="CHEBI:29103"/>
    </ligand>
</feature>
<evidence type="ECO:0000256" key="1">
    <source>
        <dbReference type="ARBA" id="ARBA00005380"/>
    </source>
</evidence>
<evidence type="ECO:0000256" key="9">
    <source>
        <dbReference type="ARBA" id="ARBA00022842"/>
    </source>
</evidence>
<dbReference type="EMBL" id="PVTI01000045">
    <property type="protein sequence ID" value="PRY49224.1"/>
    <property type="molecule type" value="Genomic_DNA"/>
</dbReference>
<dbReference type="CDD" id="cd01174">
    <property type="entry name" value="ribokinase"/>
    <property type="match status" value="1"/>
</dbReference>
<dbReference type="PROSITE" id="PS00584">
    <property type="entry name" value="PFKB_KINASES_2"/>
    <property type="match status" value="1"/>
</dbReference>
<dbReference type="HAMAP" id="MF_01987">
    <property type="entry name" value="Ribokinase"/>
    <property type="match status" value="1"/>
</dbReference>
<dbReference type="GO" id="GO:0005829">
    <property type="term" value="C:cytosol"/>
    <property type="evidence" value="ECO:0007669"/>
    <property type="project" value="TreeGrafter"/>
</dbReference>
<dbReference type="OrthoDB" id="9775849at2"/>
<dbReference type="InterPro" id="IPR011611">
    <property type="entry name" value="PfkB_dom"/>
</dbReference>
<evidence type="ECO:0000256" key="10">
    <source>
        <dbReference type="ARBA" id="ARBA00022958"/>
    </source>
</evidence>
<comment type="pathway">
    <text evidence="12">Carbohydrate metabolism; D-ribose degradation; D-ribose 5-phosphate from beta-D-ribopyranose: step 2/2.</text>
</comment>
<dbReference type="PANTHER" id="PTHR10584:SF166">
    <property type="entry name" value="RIBOKINASE"/>
    <property type="match status" value="1"/>
</dbReference>
<keyword evidence="15" id="KW-1185">Reference proteome</keyword>
<keyword evidence="8 12" id="KW-0067">ATP-binding</keyword>
<feature type="binding site" evidence="12">
    <location>
        <position position="230"/>
    </location>
    <ligand>
        <name>K(+)</name>
        <dbReference type="ChEBI" id="CHEBI:29103"/>
    </ligand>
</feature>
<evidence type="ECO:0000313" key="15">
    <source>
        <dbReference type="Proteomes" id="UP000237822"/>
    </source>
</evidence>
<evidence type="ECO:0000256" key="11">
    <source>
        <dbReference type="ARBA" id="ARBA00023277"/>
    </source>
</evidence>
<feature type="binding site" evidence="12">
    <location>
        <position position="183"/>
    </location>
    <ligand>
        <name>ATP</name>
        <dbReference type="ChEBI" id="CHEBI:30616"/>
    </ligand>
</feature>
<dbReference type="Pfam" id="PF00294">
    <property type="entry name" value="PfkB"/>
    <property type="match status" value="1"/>
</dbReference>
<dbReference type="GO" id="GO:0005524">
    <property type="term" value="F:ATP binding"/>
    <property type="evidence" value="ECO:0007669"/>
    <property type="project" value="UniProtKB-UniRule"/>
</dbReference>
<dbReference type="UniPathway" id="UPA00916">
    <property type="reaction ID" value="UER00889"/>
</dbReference>
<keyword evidence="7 12" id="KW-0418">Kinase</keyword>
<keyword evidence="5 12" id="KW-0479">Metal-binding</keyword>
<name>A0A2T0TU43_9MICO</name>
<feature type="binding site" evidence="12">
    <location>
        <position position="267"/>
    </location>
    <ligand>
        <name>K(+)</name>
        <dbReference type="ChEBI" id="CHEBI:29103"/>
    </ligand>
</feature>
<feature type="binding site" evidence="12">
    <location>
        <begin position="11"/>
        <end position="13"/>
    </location>
    <ligand>
        <name>substrate</name>
    </ligand>
</feature>
<comment type="cofactor">
    <cofactor evidence="12">
        <name>Mg(2+)</name>
        <dbReference type="ChEBI" id="CHEBI:18420"/>
    </cofactor>
    <text evidence="12">Requires a divalent cation, most likely magnesium in vivo, as an electrophilic catalyst to aid phosphoryl group transfer. It is the chelate of the metal and the nucleotide that is the actual substrate.</text>
</comment>
<evidence type="ECO:0000256" key="5">
    <source>
        <dbReference type="ARBA" id="ARBA00022723"/>
    </source>
</evidence>
<accession>A0A2T0TU43</accession>
<feature type="binding site" evidence="12">
    <location>
        <begin position="233"/>
        <end position="234"/>
    </location>
    <ligand>
        <name>ATP</name>
        <dbReference type="ChEBI" id="CHEBI:30616"/>
    </ligand>
</feature>
<evidence type="ECO:0000313" key="14">
    <source>
        <dbReference type="EMBL" id="PRY49224.1"/>
    </source>
</evidence>
<comment type="subcellular location">
    <subcellularLocation>
        <location evidence="12">Cytoplasm</location>
    </subcellularLocation>
</comment>
<keyword evidence="11 12" id="KW-0119">Carbohydrate metabolism</keyword>
<dbReference type="AlphaFoldDB" id="A0A2T0TU43"/>
<sequence>MGRVMVLGSLNVDLVTRVERHPQPGETLLGDGLEKLAGGKGANQATAAVASGADVVMVGAVGDDEGGAAYRERLRDKGIDVSRLRVVSGEPTGHALIAVDDHGENTVIVVPGANARLDDTEVDAVDDLGPGDVLLMQLEVPIPVVAAAARRAASRGARVVVNTAPYAALPADVVALADPVVANEHEMVALAEAGAEAGSLLVTFGANGASWDGRSVPAHAVDAADVVDTTGAGDAFCGALAAALAAGDDRDSALDRALAAGAAAVRHAGAQPDPHL</sequence>
<keyword evidence="6 12" id="KW-0547">Nucleotide-binding</keyword>
<dbReference type="Proteomes" id="UP000237822">
    <property type="component" value="Unassembled WGS sequence"/>
</dbReference>
<evidence type="ECO:0000256" key="2">
    <source>
        <dbReference type="ARBA" id="ARBA00012035"/>
    </source>
</evidence>
<feature type="active site" description="Proton acceptor" evidence="12">
    <location>
        <position position="234"/>
    </location>
</feature>
<comment type="subunit">
    <text evidence="12">Homodimer.</text>
</comment>
<comment type="activity regulation">
    <text evidence="12">Activated by a monovalent cation that binds near, but not in, the active site. The most likely occupant of the site in vivo is potassium. Ion binding induces a conformational change that may alter substrate affinity.</text>
</comment>
<dbReference type="SUPFAM" id="SSF53613">
    <property type="entry name" value="Ribokinase-like"/>
    <property type="match status" value="1"/>
</dbReference>
<dbReference type="GO" id="GO:0019303">
    <property type="term" value="P:D-ribose catabolic process"/>
    <property type="evidence" value="ECO:0007669"/>
    <property type="project" value="UniProtKB-UniRule"/>
</dbReference>
<evidence type="ECO:0000256" key="4">
    <source>
        <dbReference type="ARBA" id="ARBA00022679"/>
    </source>
</evidence>
<comment type="similarity">
    <text evidence="12">Belongs to the carbohydrate kinase PfkB family. Ribokinase subfamily.</text>
</comment>
<comment type="similarity">
    <text evidence="1">Belongs to the carbohydrate kinase pfkB family.</text>
</comment>
<dbReference type="PANTHER" id="PTHR10584">
    <property type="entry name" value="SUGAR KINASE"/>
    <property type="match status" value="1"/>
</dbReference>
<keyword evidence="4 12" id="KW-0808">Transferase</keyword>
<feature type="binding site" evidence="12">
    <location>
        <position position="139"/>
    </location>
    <ligand>
        <name>substrate</name>
    </ligand>
</feature>
<dbReference type="InterPro" id="IPR029056">
    <property type="entry name" value="Ribokinase-like"/>
</dbReference>
<dbReference type="EC" id="2.7.1.15" evidence="2 12"/>
<evidence type="ECO:0000256" key="8">
    <source>
        <dbReference type="ARBA" id="ARBA00022840"/>
    </source>
</evidence>
<keyword evidence="9 12" id="KW-0460">Magnesium</keyword>
<feature type="binding site" evidence="12">
    <location>
        <position position="234"/>
    </location>
    <ligand>
        <name>substrate</name>
    </ligand>
</feature>
<dbReference type="InterPro" id="IPR002139">
    <property type="entry name" value="Ribo/fructo_kinase"/>
</dbReference>
<comment type="caution">
    <text evidence="14">The sequence shown here is derived from an EMBL/GenBank/DDBJ whole genome shotgun (WGS) entry which is preliminary data.</text>
</comment>
<proteinExistence type="inferred from homology"/>
<comment type="function">
    <text evidence="12">Catalyzes the phosphorylation of ribose at O-5 in a reaction requiring ATP and magnesium. The resulting D-ribose-5-phosphate can then be used either for sythesis of nucleotides, histidine, and tryptophan, or as a component of the pentose phosphate pathway.</text>
</comment>
<gene>
    <name evidence="12" type="primary">rbsK</name>
    <name evidence="14" type="ORF">BCF74_1459</name>
</gene>
<dbReference type="PRINTS" id="PR00990">
    <property type="entry name" value="RIBOKINASE"/>
</dbReference>
<evidence type="ECO:0000256" key="6">
    <source>
        <dbReference type="ARBA" id="ARBA00022741"/>
    </source>
</evidence>
<feature type="binding site" evidence="12">
    <location>
        <begin position="39"/>
        <end position="43"/>
    </location>
    <ligand>
        <name>substrate</name>
    </ligand>
</feature>
<dbReference type="GO" id="GO:0046872">
    <property type="term" value="F:metal ion binding"/>
    <property type="evidence" value="ECO:0007669"/>
    <property type="project" value="UniProtKB-KW"/>
</dbReference>
<reference evidence="14 15" key="1">
    <citation type="submission" date="2018-03" db="EMBL/GenBank/DDBJ databases">
        <title>Genomic Encyclopedia of Archaeal and Bacterial Type Strains, Phase II (KMG-II): from individual species to whole genera.</title>
        <authorList>
            <person name="Goeker M."/>
        </authorList>
    </citation>
    <scope>NUCLEOTIDE SEQUENCE [LARGE SCALE GENOMIC DNA]</scope>
    <source>
        <strain evidence="14 15">ATCC BAA-1496</strain>
    </source>
</reference>
<protein>
    <recommendedName>
        <fullName evidence="3 12">Ribokinase</fullName>
        <shortName evidence="12">RK</shortName>
        <ecNumber evidence="2 12">2.7.1.15</ecNumber>
    </recommendedName>
</protein>
<feature type="binding site" evidence="12">
    <location>
        <position position="264"/>
    </location>
    <ligand>
        <name>K(+)</name>
        <dbReference type="ChEBI" id="CHEBI:29103"/>
    </ligand>
</feature>
<dbReference type="RefSeq" id="WP_106299024.1">
    <property type="nucleotide sequence ID" value="NZ_PVTI01000045.1"/>
</dbReference>
<feature type="domain" description="Carbohydrate kinase PfkB" evidence="13">
    <location>
        <begin position="2"/>
        <end position="272"/>
    </location>
</feature>
<dbReference type="Gene3D" id="3.40.1190.20">
    <property type="match status" value="1"/>
</dbReference>
<evidence type="ECO:0000259" key="13">
    <source>
        <dbReference type="Pfam" id="PF00294"/>
    </source>
</evidence>
<keyword evidence="12" id="KW-0963">Cytoplasm</keyword>
<evidence type="ECO:0000256" key="3">
    <source>
        <dbReference type="ARBA" id="ARBA00016943"/>
    </source>
</evidence>
<dbReference type="InterPro" id="IPR011877">
    <property type="entry name" value="Ribokinase"/>
</dbReference>
<comment type="caution">
    <text evidence="12">Lacks conserved residue(s) required for the propagation of feature annotation.</text>
</comment>
<evidence type="ECO:0000256" key="12">
    <source>
        <dbReference type="HAMAP-Rule" id="MF_01987"/>
    </source>
</evidence>
<evidence type="ECO:0000256" key="7">
    <source>
        <dbReference type="ARBA" id="ARBA00022777"/>
    </source>
</evidence>
<feature type="binding site" evidence="12">
    <location>
        <begin position="203"/>
        <end position="208"/>
    </location>
    <ligand>
        <name>ATP</name>
        <dbReference type="ChEBI" id="CHEBI:30616"/>
    </ligand>
</feature>
<feature type="binding site" evidence="12">
    <location>
        <position position="269"/>
    </location>
    <ligand>
        <name>K(+)</name>
        <dbReference type="ChEBI" id="CHEBI:29103"/>
    </ligand>
</feature>
<dbReference type="InterPro" id="IPR002173">
    <property type="entry name" value="Carboh/pur_kinase_PfkB_CS"/>
</dbReference>
<dbReference type="GO" id="GO:0004747">
    <property type="term" value="F:ribokinase activity"/>
    <property type="evidence" value="ECO:0007669"/>
    <property type="project" value="UniProtKB-UniRule"/>
</dbReference>
<organism evidence="14 15">
    <name type="scientific">Knoellia remsis</name>
    <dbReference type="NCBI Taxonomy" id="407159"/>
    <lineage>
        <taxon>Bacteria</taxon>
        <taxon>Bacillati</taxon>
        <taxon>Actinomycetota</taxon>
        <taxon>Actinomycetes</taxon>
        <taxon>Micrococcales</taxon>
        <taxon>Intrasporangiaceae</taxon>
        <taxon>Knoellia</taxon>
    </lineage>
</organism>
<keyword evidence="10 12" id="KW-0630">Potassium</keyword>
<comment type="catalytic activity">
    <reaction evidence="12">
        <text>D-ribose + ATP = D-ribose 5-phosphate + ADP + H(+)</text>
        <dbReference type="Rhea" id="RHEA:13697"/>
        <dbReference type="ChEBI" id="CHEBI:15378"/>
        <dbReference type="ChEBI" id="CHEBI:30616"/>
        <dbReference type="ChEBI" id="CHEBI:47013"/>
        <dbReference type="ChEBI" id="CHEBI:78346"/>
        <dbReference type="ChEBI" id="CHEBI:456216"/>
        <dbReference type="EC" id="2.7.1.15"/>
    </reaction>
</comment>